<gene>
    <name evidence="1" type="ORF">UFOPK2816_00837</name>
</gene>
<dbReference type="AlphaFoldDB" id="A0A6J6TY55"/>
<reference evidence="1" key="1">
    <citation type="submission" date="2020-05" db="EMBL/GenBank/DDBJ databases">
        <authorList>
            <person name="Chiriac C."/>
            <person name="Salcher M."/>
            <person name="Ghai R."/>
            <person name="Kavagutti S V."/>
        </authorList>
    </citation>
    <scope>NUCLEOTIDE SEQUENCE</scope>
</reference>
<sequence>MTGSTSRMQRKLPVKVTLRELSHMDKVVWSKSSDSWVIALFTKTSMRPKSFATWAKVEITSFSTPKST</sequence>
<accession>A0A6J6TY55</accession>
<protein>
    <submittedName>
        <fullName evidence="1">Unannotated protein</fullName>
    </submittedName>
</protein>
<name>A0A6J6TY55_9ZZZZ</name>
<proteinExistence type="predicted"/>
<evidence type="ECO:0000313" key="1">
    <source>
        <dbReference type="EMBL" id="CAB4751287.1"/>
    </source>
</evidence>
<organism evidence="1">
    <name type="scientific">freshwater metagenome</name>
    <dbReference type="NCBI Taxonomy" id="449393"/>
    <lineage>
        <taxon>unclassified sequences</taxon>
        <taxon>metagenomes</taxon>
        <taxon>ecological metagenomes</taxon>
    </lineage>
</organism>
<dbReference type="EMBL" id="CAEZZB010000113">
    <property type="protein sequence ID" value="CAB4751287.1"/>
    <property type="molecule type" value="Genomic_DNA"/>
</dbReference>